<dbReference type="SUPFAM" id="SSF50978">
    <property type="entry name" value="WD40 repeat-like"/>
    <property type="match status" value="1"/>
</dbReference>
<dbReference type="PROSITE" id="PS50294">
    <property type="entry name" value="WD_REPEATS_REGION"/>
    <property type="match status" value="2"/>
</dbReference>
<comment type="caution">
    <text evidence="4">The sequence shown here is derived from an EMBL/GenBank/DDBJ whole genome shotgun (WGS) entry which is preliminary data.</text>
</comment>
<evidence type="ECO:0000313" key="4">
    <source>
        <dbReference type="EMBL" id="MCT7980082.1"/>
    </source>
</evidence>
<organism evidence="4 5">
    <name type="scientific">Laspinema olomoucense D3b</name>
    <dbReference type="NCBI Taxonomy" id="2953688"/>
    <lineage>
        <taxon>Bacteria</taxon>
        <taxon>Bacillati</taxon>
        <taxon>Cyanobacteriota</taxon>
        <taxon>Cyanophyceae</taxon>
        <taxon>Oscillatoriophycideae</taxon>
        <taxon>Oscillatoriales</taxon>
        <taxon>Laspinemataceae</taxon>
        <taxon>Laspinema</taxon>
        <taxon>Laspinema olomoucense</taxon>
    </lineage>
</organism>
<protein>
    <submittedName>
        <fullName evidence="4">Uncharacterized protein</fullName>
    </submittedName>
</protein>
<dbReference type="InterPro" id="IPR036322">
    <property type="entry name" value="WD40_repeat_dom_sf"/>
</dbReference>
<feature type="repeat" description="WD" evidence="3">
    <location>
        <begin position="11"/>
        <end position="43"/>
    </location>
</feature>
<dbReference type="PANTHER" id="PTHR22847">
    <property type="entry name" value="WD40 REPEAT PROTEIN"/>
    <property type="match status" value="1"/>
</dbReference>
<feature type="repeat" description="WD" evidence="3">
    <location>
        <begin position="52"/>
        <end position="83"/>
    </location>
</feature>
<evidence type="ECO:0000256" key="1">
    <source>
        <dbReference type="ARBA" id="ARBA00022574"/>
    </source>
</evidence>
<evidence type="ECO:0000256" key="2">
    <source>
        <dbReference type="ARBA" id="ARBA00022737"/>
    </source>
</evidence>
<dbReference type="PANTHER" id="PTHR22847:SF637">
    <property type="entry name" value="WD REPEAT DOMAIN 5B"/>
    <property type="match status" value="1"/>
</dbReference>
<dbReference type="Proteomes" id="UP001525961">
    <property type="component" value="Unassembled WGS sequence"/>
</dbReference>
<keyword evidence="1 3" id="KW-0853">WD repeat</keyword>
<dbReference type="EMBL" id="JAMXFA010000032">
    <property type="protein sequence ID" value="MCT7980082.1"/>
    <property type="molecule type" value="Genomic_DNA"/>
</dbReference>
<gene>
    <name evidence="4" type="ORF">NG792_20375</name>
</gene>
<keyword evidence="5" id="KW-1185">Reference proteome</keyword>
<dbReference type="InterPro" id="IPR001680">
    <property type="entry name" value="WD40_rpt"/>
</dbReference>
<dbReference type="Pfam" id="PF00400">
    <property type="entry name" value="WD40"/>
    <property type="match status" value="2"/>
</dbReference>
<sequence length="100" mass="11299">MRLTRLDELDIKGHGDNIRSGDFSENGDYLLTASQDKTAKIWDKKGKLIYTLTGHREGVNSAYFSPDGQSVITASRDKTARVWPLLDQIYSGYKKWTSTV</sequence>
<dbReference type="PROSITE" id="PS50082">
    <property type="entry name" value="WD_REPEATS_2"/>
    <property type="match status" value="2"/>
</dbReference>
<name>A0ABT2NBM1_9CYAN</name>
<evidence type="ECO:0000256" key="3">
    <source>
        <dbReference type="PROSITE-ProRule" id="PRU00221"/>
    </source>
</evidence>
<accession>A0ABT2NBM1</accession>
<reference evidence="4 5" key="1">
    <citation type="journal article" date="2022" name="Front. Microbiol.">
        <title>High genomic differentiation and limited gene flow indicate recent cryptic speciation within the genus Laspinema (cyanobacteria).</title>
        <authorList>
            <person name="Stanojkovic A."/>
            <person name="Skoupy S."/>
            <person name="Skaloud P."/>
            <person name="Dvorak P."/>
        </authorList>
    </citation>
    <scope>NUCLEOTIDE SEQUENCE [LARGE SCALE GENOMIC DNA]</scope>
    <source>
        <strain evidence="4 5">D3b</strain>
    </source>
</reference>
<keyword evidence="2" id="KW-0677">Repeat</keyword>
<dbReference type="InterPro" id="IPR015943">
    <property type="entry name" value="WD40/YVTN_repeat-like_dom_sf"/>
</dbReference>
<proteinExistence type="predicted"/>
<dbReference type="Gene3D" id="2.130.10.10">
    <property type="entry name" value="YVTN repeat-like/Quinoprotein amine dehydrogenase"/>
    <property type="match status" value="1"/>
</dbReference>
<dbReference type="SMART" id="SM00320">
    <property type="entry name" value="WD40"/>
    <property type="match status" value="2"/>
</dbReference>
<evidence type="ECO:0000313" key="5">
    <source>
        <dbReference type="Proteomes" id="UP001525961"/>
    </source>
</evidence>